<dbReference type="GO" id="GO:0043527">
    <property type="term" value="C:tRNA methyltransferase complex"/>
    <property type="evidence" value="ECO:0007669"/>
    <property type="project" value="UniProtKB-ARBA"/>
</dbReference>
<dbReference type="Proteomes" id="UP000694416">
    <property type="component" value="Unplaced"/>
</dbReference>
<dbReference type="InterPro" id="IPR000241">
    <property type="entry name" value="RlmKL-like_Mtase"/>
</dbReference>
<dbReference type="GO" id="GO:0003676">
    <property type="term" value="F:nucleic acid binding"/>
    <property type="evidence" value="ECO:0007669"/>
    <property type="project" value="InterPro"/>
</dbReference>
<evidence type="ECO:0000256" key="6">
    <source>
        <dbReference type="ARBA" id="ARBA00067484"/>
    </source>
</evidence>
<reference evidence="10" key="1">
    <citation type="submission" date="2025-08" db="UniProtKB">
        <authorList>
            <consortium name="Ensembl"/>
        </authorList>
    </citation>
    <scope>IDENTIFICATION</scope>
</reference>
<dbReference type="Pfam" id="PF25904">
    <property type="entry name" value="Tmrp11_N"/>
    <property type="match status" value="1"/>
</dbReference>
<evidence type="ECO:0000259" key="9">
    <source>
        <dbReference type="Pfam" id="PF25904"/>
    </source>
</evidence>
<accession>A0A8C9LKV3</accession>
<dbReference type="SUPFAM" id="SSF53335">
    <property type="entry name" value="S-adenosyl-L-methionine-dependent methyltransferases"/>
    <property type="match status" value="1"/>
</dbReference>
<comment type="subunit">
    <text evidence="5">Part of the heterodimeric TRMT11-TRM112 methyltransferase complex; this complex forms an active tRNA methyltransferase, where TRMT112 acts as an activator of the catalytic subunit TRMT11.</text>
</comment>
<dbReference type="InterPro" id="IPR059073">
    <property type="entry name" value="TRMT11_N"/>
</dbReference>
<evidence type="ECO:0000256" key="3">
    <source>
        <dbReference type="ARBA" id="ARBA00050985"/>
    </source>
</evidence>
<feature type="domain" description="tRNA (guanine(10)-N(2))-methyltransferase TRMT11 N-terminal" evidence="9">
    <location>
        <begin position="51"/>
        <end position="176"/>
    </location>
</feature>
<organism evidence="10 11">
    <name type="scientific">Piliocolobus tephrosceles</name>
    <name type="common">Ugandan red Colobus</name>
    <dbReference type="NCBI Taxonomy" id="591936"/>
    <lineage>
        <taxon>Eukaryota</taxon>
        <taxon>Metazoa</taxon>
        <taxon>Chordata</taxon>
        <taxon>Craniata</taxon>
        <taxon>Vertebrata</taxon>
        <taxon>Euteleostomi</taxon>
        <taxon>Mammalia</taxon>
        <taxon>Eutheria</taxon>
        <taxon>Euarchontoglires</taxon>
        <taxon>Primates</taxon>
        <taxon>Haplorrhini</taxon>
        <taxon>Catarrhini</taxon>
        <taxon>Cercopithecidae</taxon>
        <taxon>Colobinae</taxon>
        <taxon>Piliocolobus</taxon>
    </lineage>
</organism>
<comment type="function">
    <text evidence="4">Catalytic subunit of the TRMT11-TRM112 methyltransferase complex, that specifically mediates the S-adenosyl-L-methionine-dependent N(2)-methylation of guanosine nucleotide at position 10 (m2G10) in tRNAs. This is one of the major tRNA (guanine-N(2))-methyltransferases.</text>
</comment>
<protein>
    <recommendedName>
        <fullName evidence="6">tRNA (guanine(10)-N(2))-methyltransferase TRMT11</fullName>
    </recommendedName>
    <alternativeName>
        <fullName evidence="7">tRNA methyltransferase 11 homolog</fullName>
    </alternativeName>
</protein>
<keyword evidence="1" id="KW-0489">Methyltransferase</keyword>
<evidence type="ECO:0000256" key="7">
    <source>
        <dbReference type="ARBA" id="ARBA00075308"/>
    </source>
</evidence>
<evidence type="ECO:0000256" key="4">
    <source>
        <dbReference type="ARBA" id="ARBA00056270"/>
    </source>
</evidence>
<reference evidence="10" key="2">
    <citation type="submission" date="2025-09" db="UniProtKB">
        <authorList>
            <consortium name="Ensembl"/>
        </authorList>
    </citation>
    <scope>IDENTIFICATION</scope>
</reference>
<evidence type="ECO:0000256" key="1">
    <source>
        <dbReference type="ARBA" id="ARBA00022603"/>
    </source>
</evidence>
<feature type="domain" description="Ribosomal RNA large subunit methyltransferase K/L-like methyltransferase" evidence="8">
    <location>
        <begin position="231"/>
        <end position="275"/>
    </location>
</feature>
<sequence>MSHLIWFSYHKKYNECKLTELKSLLETFGCDTSDHLKEILLDGNKDKYRNKCCMKVNISNEDLWKNVISRSILVTGAIEIWAEGETYDVVLTDLMKKKNLFENTLNNKKWCFYFNSFGKIFNQEEKTEKMNFFNILLENYKTVDLLNYEVQLGLLEEYSLKHNSTLKKIYFGKCIAVRKYNYSLIYNKCLGMGNPTKKTGNINTSNSNNDVCKKKSSNPKVIWWTHYALNRRPILGPTTTDNELAFIMCNIAKIKKGNIVLDPFVGSGGLLMNCSIFNTICIGNDIDIRLLKGYKLSYLNPHMQHKCNKKSIFQNFDYFNLTIPDIIVSDNSKPVWNFIHKPWVDAIVTDPPYGKRATVRICTKKNNSHSSHGKSDIDNVKTNTCFENNKNVENDQNNNIKKEKTKSLLNTETIIYNCESAVKDLLNIASRTIVDNGMLVFLYPIHLDRIEKEMEILMHPDFCLISHDLQVLTSYSGRFVVSMQRKCRKRVT</sequence>
<dbReference type="PROSITE" id="PS00092">
    <property type="entry name" value="N6_MTASE"/>
    <property type="match status" value="1"/>
</dbReference>
<comment type="catalytic activity">
    <reaction evidence="3">
        <text>guanosine(10) in tRNA + S-adenosyl-L-methionine = N(2)-methylguanosine(10) in tRNA + S-adenosyl-L-homocysteine + H(+)</text>
        <dbReference type="Rhea" id="RHEA:43128"/>
        <dbReference type="Rhea" id="RHEA-COMP:10355"/>
        <dbReference type="Rhea" id="RHEA-COMP:10357"/>
        <dbReference type="ChEBI" id="CHEBI:15378"/>
        <dbReference type="ChEBI" id="CHEBI:57856"/>
        <dbReference type="ChEBI" id="CHEBI:59789"/>
        <dbReference type="ChEBI" id="CHEBI:74269"/>
        <dbReference type="ChEBI" id="CHEBI:74481"/>
        <dbReference type="EC" id="2.1.1.214"/>
    </reaction>
    <physiologicalReaction direction="left-to-right" evidence="3">
        <dbReference type="Rhea" id="RHEA:43129"/>
    </physiologicalReaction>
</comment>
<evidence type="ECO:0000259" key="8">
    <source>
        <dbReference type="Pfam" id="PF01170"/>
    </source>
</evidence>
<keyword evidence="11" id="KW-1185">Reference proteome</keyword>
<dbReference type="PANTHER" id="PTHR13370:SF3">
    <property type="entry name" value="TRNA (GUANINE(10)-N2)-METHYLTRANSFERASE HOMOLOG"/>
    <property type="match status" value="1"/>
</dbReference>
<evidence type="ECO:0000313" key="10">
    <source>
        <dbReference type="Ensembl" id="ENSPTEP00000010452.1"/>
    </source>
</evidence>
<dbReference type="InterPro" id="IPR029063">
    <property type="entry name" value="SAM-dependent_MTases_sf"/>
</dbReference>
<dbReference type="AlphaFoldDB" id="A0A8C9LKV3"/>
<dbReference type="GO" id="GO:0032259">
    <property type="term" value="P:methylation"/>
    <property type="evidence" value="ECO:0007669"/>
    <property type="project" value="UniProtKB-KW"/>
</dbReference>
<dbReference type="GO" id="GO:0160102">
    <property type="term" value="F:tRNA (guanine(10)-N2)-methyltransferase activity"/>
    <property type="evidence" value="ECO:0007669"/>
    <property type="project" value="UniProtKB-EC"/>
</dbReference>
<evidence type="ECO:0000256" key="5">
    <source>
        <dbReference type="ARBA" id="ARBA00065434"/>
    </source>
</evidence>
<keyword evidence="2" id="KW-0808">Transferase</keyword>
<evidence type="ECO:0000256" key="2">
    <source>
        <dbReference type="ARBA" id="ARBA00022679"/>
    </source>
</evidence>
<dbReference type="GO" id="GO:0005737">
    <property type="term" value="C:cytoplasm"/>
    <property type="evidence" value="ECO:0007669"/>
    <property type="project" value="TreeGrafter"/>
</dbReference>
<proteinExistence type="predicted"/>
<dbReference type="PIRSF" id="PIRSF017259">
    <property type="entry name" value="tRNA_mtfrase_TRM11"/>
    <property type="match status" value="1"/>
</dbReference>
<name>A0A8C9LKV3_9PRIM</name>
<dbReference type="InterPro" id="IPR002052">
    <property type="entry name" value="DNA_methylase_N6_adenine_CS"/>
</dbReference>
<dbReference type="Pfam" id="PF01170">
    <property type="entry name" value="UPF0020"/>
    <property type="match status" value="1"/>
</dbReference>
<dbReference type="PANTHER" id="PTHR13370">
    <property type="entry name" value="RNA METHYLASE-RELATED"/>
    <property type="match status" value="1"/>
</dbReference>
<dbReference type="Ensembl" id="ENSPTET00000015852.1">
    <property type="protein sequence ID" value="ENSPTEP00000010452.1"/>
    <property type="gene ID" value="ENSPTEG00000011850.1"/>
</dbReference>
<evidence type="ECO:0000313" key="11">
    <source>
        <dbReference type="Proteomes" id="UP000694416"/>
    </source>
</evidence>
<dbReference type="Gene3D" id="3.40.50.150">
    <property type="entry name" value="Vaccinia Virus protein VP39"/>
    <property type="match status" value="1"/>
</dbReference>